<evidence type="ECO:0000256" key="1">
    <source>
        <dbReference type="PROSITE-ProRule" id="PRU01005"/>
    </source>
</evidence>
<name>A0A7E4W7C9_PANRE</name>
<reference evidence="3" key="1">
    <citation type="journal article" date="2013" name="Genetics">
        <title>The draft genome and transcriptome of Panagrellus redivivus are shaped by the harsh demands of a free-living lifestyle.</title>
        <authorList>
            <person name="Srinivasan J."/>
            <person name="Dillman A.R."/>
            <person name="Macchietto M.G."/>
            <person name="Heikkinen L."/>
            <person name="Lakso M."/>
            <person name="Fracchia K.M."/>
            <person name="Antoshechkin I."/>
            <person name="Mortazavi A."/>
            <person name="Wong G."/>
            <person name="Sternberg P.W."/>
        </authorList>
    </citation>
    <scope>NUCLEOTIDE SEQUENCE [LARGE SCALE GENOMIC DNA]</scope>
    <source>
        <strain evidence="3">MT8872</strain>
    </source>
</reference>
<proteinExistence type="predicted"/>
<feature type="domain" description="ShKT" evidence="2">
    <location>
        <begin position="165"/>
        <end position="199"/>
    </location>
</feature>
<protein>
    <submittedName>
        <fullName evidence="4">ShTK domain protein</fullName>
    </submittedName>
</protein>
<evidence type="ECO:0000259" key="2">
    <source>
        <dbReference type="PROSITE" id="PS51670"/>
    </source>
</evidence>
<dbReference type="SMART" id="SM00254">
    <property type="entry name" value="ShKT"/>
    <property type="match status" value="4"/>
</dbReference>
<reference evidence="4" key="2">
    <citation type="submission" date="2020-10" db="UniProtKB">
        <authorList>
            <consortium name="WormBaseParasite"/>
        </authorList>
    </citation>
    <scope>IDENTIFICATION</scope>
</reference>
<keyword evidence="1" id="KW-1015">Disulfide bond</keyword>
<dbReference type="Pfam" id="PF01549">
    <property type="entry name" value="ShK"/>
    <property type="match status" value="4"/>
</dbReference>
<keyword evidence="3" id="KW-1185">Reference proteome</keyword>
<dbReference type="Gene3D" id="1.10.10.1870">
    <property type="entry name" value="ShTK domain-like"/>
    <property type="match status" value="1"/>
</dbReference>
<feature type="disulfide bond" evidence="1">
    <location>
        <begin position="165"/>
        <end position="199"/>
    </location>
</feature>
<dbReference type="Proteomes" id="UP000492821">
    <property type="component" value="Unassembled WGS sequence"/>
</dbReference>
<evidence type="ECO:0000313" key="4">
    <source>
        <dbReference type="WBParaSite" id="Pan_g7478.t1"/>
    </source>
</evidence>
<dbReference type="InterPro" id="IPR003582">
    <property type="entry name" value="ShKT_dom"/>
</dbReference>
<sequence>MPAQQGGQTCEGVIELVYTKKTVHVGDINDMQNKVFLTDIASTFIVLQLICFACFALPIGNNATDEAKPTNYSFPRSRNGSIECFDLGPNCHQMKDLCHNATFEAMLRRECALTCNHCEPVEDNEEKLMPNIQTEALPFFRGNETKRIRAKSSSSLSKTIIKGTCFDEYIYCGEFRAMCNHEDYRELMARHCALSCNRCEVQHKERETCEDYVECKGLATLCQHPVYHDLLRQQCKVTCNVCTPETEGCMDRHKNCPAFKRDGFCENPIYTEKERKYLCGHSCGLCKED</sequence>
<dbReference type="AlphaFoldDB" id="A0A7E4W7C9"/>
<dbReference type="PROSITE" id="PS51670">
    <property type="entry name" value="SHKT"/>
    <property type="match status" value="3"/>
</dbReference>
<organism evidence="3 4">
    <name type="scientific">Panagrellus redivivus</name>
    <name type="common">Microworm</name>
    <dbReference type="NCBI Taxonomy" id="6233"/>
    <lineage>
        <taxon>Eukaryota</taxon>
        <taxon>Metazoa</taxon>
        <taxon>Ecdysozoa</taxon>
        <taxon>Nematoda</taxon>
        <taxon>Chromadorea</taxon>
        <taxon>Rhabditida</taxon>
        <taxon>Tylenchina</taxon>
        <taxon>Panagrolaimomorpha</taxon>
        <taxon>Panagrolaimoidea</taxon>
        <taxon>Panagrolaimidae</taxon>
        <taxon>Panagrellus</taxon>
    </lineage>
</organism>
<dbReference type="WBParaSite" id="Pan_g7478.t1">
    <property type="protein sequence ID" value="Pan_g7478.t1"/>
    <property type="gene ID" value="Pan_g7478"/>
</dbReference>
<evidence type="ECO:0000313" key="3">
    <source>
        <dbReference type="Proteomes" id="UP000492821"/>
    </source>
</evidence>
<comment type="caution">
    <text evidence="1">Lacks conserved residue(s) required for the propagation of feature annotation.</text>
</comment>
<dbReference type="PANTHER" id="PTHR21724">
    <property type="entry name" value="SHKT DOMAIN-CONTAINING PROTEIN"/>
    <property type="match status" value="1"/>
</dbReference>
<feature type="domain" description="ShKT" evidence="2">
    <location>
        <begin position="249"/>
        <end position="286"/>
    </location>
</feature>
<dbReference type="PANTHER" id="PTHR21724:SF94">
    <property type="entry name" value="SHKT DOMAIN-CONTAINING PROTEIN"/>
    <property type="match status" value="1"/>
</dbReference>
<accession>A0A7E4W7C9</accession>
<feature type="domain" description="ShKT" evidence="2">
    <location>
        <begin position="209"/>
        <end position="242"/>
    </location>
</feature>
<dbReference type="Gene3D" id="1.10.10.1940">
    <property type="match status" value="3"/>
</dbReference>